<name>A0A7W9PX40_9ACTN</name>
<evidence type="ECO:0000313" key="2">
    <source>
        <dbReference type="Proteomes" id="UP000585836"/>
    </source>
</evidence>
<gene>
    <name evidence="1" type="ORF">FHS34_004815</name>
</gene>
<evidence type="ECO:0000313" key="1">
    <source>
        <dbReference type="EMBL" id="MBB5929331.1"/>
    </source>
</evidence>
<dbReference type="AlphaFoldDB" id="A0A7W9PX40"/>
<sequence length="46" mass="5172">MQGAPAGFKPARALPRDLGPHWLTCFEVACLDDVLDRLARLLQRPR</sequence>
<reference evidence="1 2" key="1">
    <citation type="submission" date="2020-08" db="EMBL/GenBank/DDBJ databases">
        <title>Genomic Encyclopedia of Type Strains, Phase III (KMG-III): the genomes of soil and plant-associated and newly described type strains.</title>
        <authorList>
            <person name="Whitman W."/>
        </authorList>
    </citation>
    <scope>NUCLEOTIDE SEQUENCE [LARGE SCALE GENOMIC DNA]</scope>
    <source>
        <strain evidence="1 2">CECT 3313</strain>
    </source>
</reference>
<dbReference type="RefSeq" id="WP_184968686.1">
    <property type="nucleotide sequence ID" value="NZ_BAAAWF010000061.1"/>
</dbReference>
<dbReference type="EMBL" id="JACHJK010000008">
    <property type="protein sequence ID" value="MBB5929331.1"/>
    <property type="molecule type" value="Genomic_DNA"/>
</dbReference>
<accession>A0A7W9PX40</accession>
<comment type="caution">
    <text evidence="1">The sequence shown here is derived from an EMBL/GenBank/DDBJ whole genome shotgun (WGS) entry which is preliminary data.</text>
</comment>
<protein>
    <submittedName>
        <fullName evidence="1">Uncharacterized protein</fullName>
    </submittedName>
</protein>
<dbReference type="Proteomes" id="UP000585836">
    <property type="component" value="Unassembled WGS sequence"/>
</dbReference>
<organism evidence="1 2">
    <name type="scientific">Streptomyces echinatus</name>
    <dbReference type="NCBI Taxonomy" id="67293"/>
    <lineage>
        <taxon>Bacteria</taxon>
        <taxon>Bacillati</taxon>
        <taxon>Actinomycetota</taxon>
        <taxon>Actinomycetes</taxon>
        <taxon>Kitasatosporales</taxon>
        <taxon>Streptomycetaceae</taxon>
        <taxon>Streptomyces</taxon>
    </lineage>
</organism>
<proteinExistence type="predicted"/>
<keyword evidence="2" id="KW-1185">Reference proteome</keyword>